<evidence type="ECO:0000313" key="1">
    <source>
        <dbReference type="EMBL" id="ORC05548.1"/>
    </source>
</evidence>
<dbReference type="SUPFAM" id="SSF46785">
    <property type="entry name" value="Winged helix' DNA-binding domain"/>
    <property type="match status" value="1"/>
</dbReference>
<feature type="non-terminal residue" evidence="1">
    <location>
        <position position="1"/>
    </location>
</feature>
<accession>A0A8E2IMS5</accession>
<comment type="caution">
    <text evidence="1">The sequence shown here is derived from an EMBL/GenBank/DDBJ whole genome shotgun (WGS) entry which is preliminary data.</text>
</comment>
<reference evidence="1 2" key="1">
    <citation type="submission" date="2017-02" db="EMBL/GenBank/DDBJ databases">
        <title>Mycobacterium kansasii genomes.</title>
        <authorList>
            <person name="Borowka P."/>
            <person name="Strapagiel D."/>
            <person name="Marciniak B."/>
            <person name="Lach J."/>
            <person name="Bakula Z."/>
            <person name="Van Ingen J."/>
            <person name="Safianowska A."/>
            <person name="Brzostek A."/>
            <person name="Dziadek J."/>
            <person name="Jagielski T."/>
        </authorList>
    </citation>
    <scope>NUCLEOTIDE SEQUENCE [LARGE SCALE GENOMIC DNA]</scope>
    <source>
        <strain evidence="1 2">12MK</strain>
    </source>
</reference>
<gene>
    <name evidence="1" type="ORF">B4U45_01525</name>
</gene>
<organism evidence="1 2">
    <name type="scientific">Mycobacterium persicum</name>
    <dbReference type="NCBI Taxonomy" id="1487726"/>
    <lineage>
        <taxon>Bacteria</taxon>
        <taxon>Bacillati</taxon>
        <taxon>Actinomycetota</taxon>
        <taxon>Actinomycetes</taxon>
        <taxon>Mycobacteriales</taxon>
        <taxon>Mycobacteriaceae</taxon>
        <taxon>Mycobacterium</taxon>
    </lineage>
</organism>
<protein>
    <submittedName>
        <fullName evidence="1">Uncharacterized protein</fullName>
    </submittedName>
</protein>
<proteinExistence type="predicted"/>
<dbReference type="AlphaFoldDB" id="A0A8E2IMS5"/>
<dbReference type="EMBL" id="MWQA01000001">
    <property type="protein sequence ID" value="ORC05548.1"/>
    <property type="molecule type" value="Genomic_DNA"/>
</dbReference>
<dbReference type="InterPro" id="IPR036390">
    <property type="entry name" value="WH_DNA-bd_sf"/>
</dbReference>
<sequence length="120" mass="13308">LQALLTFGCQTNGFTNRDLRILTAELRGLPPDEVTAGQTTYDLRRLKSRGMITRIPHSNRYTVTDRGLHTAHFLTCVHDRFLLTGLAHLSDHTTAPPLQQASRAYNAALETLSHTTLLAA</sequence>
<name>A0A8E2IMS5_9MYCO</name>
<dbReference type="Proteomes" id="UP000192335">
    <property type="component" value="Unassembled WGS sequence"/>
</dbReference>
<evidence type="ECO:0000313" key="2">
    <source>
        <dbReference type="Proteomes" id="UP000192335"/>
    </source>
</evidence>